<dbReference type="GO" id="GO:0000978">
    <property type="term" value="F:RNA polymerase II cis-regulatory region sequence-specific DNA binding"/>
    <property type="evidence" value="ECO:0007669"/>
    <property type="project" value="TreeGrafter"/>
</dbReference>
<dbReference type="Pfam" id="PF00046">
    <property type="entry name" value="Homeodomain"/>
    <property type="match status" value="1"/>
</dbReference>
<comment type="subcellular location">
    <subcellularLocation>
        <location evidence="1 7 8">Nucleus</location>
    </subcellularLocation>
</comment>
<dbReference type="AlphaFoldDB" id="A0AAV4FRW7"/>
<evidence type="ECO:0000256" key="8">
    <source>
        <dbReference type="RuleBase" id="RU000682"/>
    </source>
</evidence>
<evidence type="ECO:0000256" key="3">
    <source>
        <dbReference type="ARBA" id="ARBA00023125"/>
    </source>
</evidence>
<dbReference type="GO" id="GO:0030154">
    <property type="term" value="P:cell differentiation"/>
    <property type="evidence" value="ECO:0007669"/>
    <property type="project" value="TreeGrafter"/>
</dbReference>
<dbReference type="SMART" id="SM00389">
    <property type="entry name" value="HOX"/>
    <property type="match status" value="1"/>
</dbReference>
<dbReference type="SUPFAM" id="SSF46689">
    <property type="entry name" value="Homeodomain-like"/>
    <property type="match status" value="1"/>
</dbReference>
<evidence type="ECO:0000313" key="12">
    <source>
        <dbReference type="Proteomes" id="UP000762676"/>
    </source>
</evidence>
<feature type="DNA-binding region" description="Homeobox" evidence="7">
    <location>
        <begin position="236"/>
        <end position="295"/>
    </location>
</feature>
<dbReference type="InterPro" id="IPR020479">
    <property type="entry name" value="HD_metazoa"/>
</dbReference>
<keyword evidence="4 7" id="KW-0371">Homeobox</keyword>
<evidence type="ECO:0000313" key="11">
    <source>
        <dbReference type="EMBL" id="GFR75859.1"/>
    </source>
</evidence>
<dbReference type="GO" id="GO:0005634">
    <property type="term" value="C:nucleus"/>
    <property type="evidence" value="ECO:0007669"/>
    <property type="project" value="UniProtKB-SubCell"/>
</dbReference>
<feature type="compositionally biased region" description="Acidic residues" evidence="9">
    <location>
        <begin position="216"/>
        <end position="227"/>
    </location>
</feature>
<feature type="region of interest" description="Disordered" evidence="9">
    <location>
        <begin position="292"/>
        <end position="321"/>
    </location>
</feature>
<dbReference type="Proteomes" id="UP000762676">
    <property type="component" value="Unassembled WGS sequence"/>
</dbReference>
<evidence type="ECO:0000256" key="1">
    <source>
        <dbReference type="ARBA" id="ARBA00004123"/>
    </source>
</evidence>
<dbReference type="PROSITE" id="PS00027">
    <property type="entry name" value="HOMEOBOX_1"/>
    <property type="match status" value="1"/>
</dbReference>
<dbReference type="InterPro" id="IPR017970">
    <property type="entry name" value="Homeobox_CS"/>
</dbReference>
<keyword evidence="2" id="KW-0217">Developmental protein</keyword>
<keyword evidence="3 7" id="KW-0238">DNA-binding</keyword>
<keyword evidence="5 7" id="KW-0539">Nucleus</keyword>
<accession>A0AAV4FRW7</accession>
<evidence type="ECO:0000256" key="4">
    <source>
        <dbReference type="ARBA" id="ARBA00023155"/>
    </source>
</evidence>
<feature type="region of interest" description="Disordered" evidence="9">
    <location>
        <begin position="113"/>
        <end position="133"/>
    </location>
</feature>
<dbReference type="PANTHER" id="PTHR24340">
    <property type="entry name" value="HOMEOBOX PROTEIN NKX"/>
    <property type="match status" value="1"/>
</dbReference>
<sequence>MDSAFSEKIDRPSVHLPVDPSTSLLNWQRDYAQIFDAAVQKLSNFVGGTVSSENQLLQSPPHLGSIKQKATSFFVKDILDPDKFVCSKRLYPADSSNFAHFWQMSEIEFASRRRRLSSESNEDDEAVPIKRQRELDETLTGKILPTYSSKLDDSTEDDETYVNLNGPIESQENHPASPHGSPISYQTTSPSTDPYQTFEDNSEEVARDNQNRNMGEEEDDGDNDTGDDSNTGQGKPRRARTAFTYEQLVALENKFKTTRYLSVCERLNLALSLSLTETQVKIWFQNRRTKWKKQNPGQDVNGPPLSQTTSPSAGHAHPGAPLVYNSTGRPNSFFHSGGLGASHPQIPGLVQFPHSALAQSLNTERFLLSSPALSRPRQWAQ</sequence>
<proteinExistence type="inferred from homology"/>
<evidence type="ECO:0000256" key="6">
    <source>
        <dbReference type="ARBA" id="ARBA00061009"/>
    </source>
</evidence>
<dbReference type="FunFam" id="1.10.10.60:FF:000315">
    <property type="entry name" value="NK1 homeobox 2"/>
    <property type="match status" value="1"/>
</dbReference>
<evidence type="ECO:0000256" key="9">
    <source>
        <dbReference type="SAM" id="MobiDB-lite"/>
    </source>
</evidence>
<dbReference type="PANTHER" id="PTHR24340:SF37">
    <property type="entry name" value="HOMEOBOX PROTEIN SLOU"/>
    <property type="match status" value="1"/>
</dbReference>
<keyword evidence="12" id="KW-1185">Reference proteome</keyword>
<dbReference type="PRINTS" id="PR00024">
    <property type="entry name" value="HOMEOBOX"/>
</dbReference>
<name>A0AAV4FRW7_9GAST</name>
<evidence type="ECO:0000256" key="5">
    <source>
        <dbReference type="ARBA" id="ARBA00023242"/>
    </source>
</evidence>
<evidence type="ECO:0000256" key="7">
    <source>
        <dbReference type="PROSITE-ProRule" id="PRU00108"/>
    </source>
</evidence>
<dbReference type="CDD" id="cd00086">
    <property type="entry name" value="homeodomain"/>
    <property type="match status" value="1"/>
</dbReference>
<dbReference type="InterPro" id="IPR009057">
    <property type="entry name" value="Homeodomain-like_sf"/>
</dbReference>
<gene>
    <name evidence="11" type="ORF">ElyMa_000466500</name>
</gene>
<protein>
    <submittedName>
        <fullName evidence="11">Homeobox protein ceh-1-like</fullName>
    </submittedName>
</protein>
<feature type="region of interest" description="Disordered" evidence="9">
    <location>
        <begin position="146"/>
        <end position="239"/>
    </location>
</feature>
<evidence type="ECO:0000259" key="10">
    <source>
        <dbReference type="PROSITE" id="PS50071"/>
    </source>
</evidence>
<dbReference type="InterPro" id="IPR050394">
    <property type="entry name" value="Homeobox_NK-like"/>
</dbReference>
<feature type="compositionally biased region" description="Polar residues" evidence="9">
    <location>
        <begin position="183"/>
        <end position="199"/>
    </location>
</feature>
<dbReference type="EMBL" id="BMAT01000911">
    <property type="protein sequence ID" value="GFR75859.1"/>
    <property type="molecule type" value="Genomic_DNA"/>
</dbReference>
<reference evidence="11 12" key="1">
    <citation type="journal article" date="2021" name="Elife">
        <title>Chloroplast acquisition without the gene transfer in kleptoplastic sea slugs, Plakobranchus ocellatus.</title>
        <authorList>
            <person name="Maeda T."/>
            <person name="Takahashi S."/>
            <person name="Yoshida T."/>
            <person name="Shimamura S."/>
            <person name="Takaki Y."/>
            <person name="Nagai Y."/>
            <person name="Toyoda A."/>
            <person name="Suzuki Y."/>
            <person name="Arimoto A."/>
            <person name="Ishii H."/>
            <person name="Satoh N."/>
            <person name="Nishiyama T."/>
            <person name="Hasebe M."/>
            <person name="Maruyama T."/>
            <person name="Minagawa J."/>
            <person name="Obokata J."/>
            <person name="Shigenobu S."/>
        </authorList>
    </citation>
    <scope>NUCLEOTIDE SEQUENCE [LARGE SCALE GENOMIC DNA]</scope>
</reference>
<dbReference type="InterPro" id="IPR001356">
    <property type="entry name" value="HD"/>
</dbReference>
<dbReference type="PROSITE" id="PS50071">
    <property type="entry name" value="HOMEOBOX_2"/>
    <property type="match status" value="1"/>
</dbReference>
<comment type="caution">
    <text evidence="11">The sequence shown here is derived from an EMBL/GenBank/DDBJ whole genome shotgun (WGS) entry which is preliminary data.</text>
</comment>
<feature type="domain" description="Homeobox" evidence="10">
    <location>
        <begin position="234"/>
        <end position="294"/>
    </location>
</feature>
<organism evidence="11 12">
    <name type="scientific">Elysia marginata</name>
    <dbReference type="NCBI Taxonomy" id="1093978"/>
    <lineage>
        <taxon>Eukaryota</taxon>
        <taxon>Metazoa</taxon>
        <taxon>Spiralia</taxon>
        <taxon>Lophotrochozoa</taxon>
        <taxon>Mollusca</taxon>
        <taxon>Gastropoda</taxon>
        <taxon>Heterobranchia</taxon>
        <taxon>Euthyneura</taxon>
        <taxon>Panpulmonata</taxon>
        <taxon>Sacoglossa</taxon>
        <taxon>Placobranchoidea</taxon>
        <taxon>Plakobranchidae</taxon>
        <taxon>Elysia</taxon>
    </lineage>
</organism>
<dbReference type="Gene3D" id="1.10.10.60">
    <property type="entry name" value="Homeodomain-like"/>
    <property type="match status" value="1"/>
</dbReference>
<evidence type="ECO:0000256" key="2">
    <source>
        <dbReference type="ARBA" id="ARBA00022473"/>
    </source>
</evidence>
<comment type="similarity">
    <text evidence="6">Belongs to the NK-1 homeobox family.</text>
</comment>
<dbReference type="GO" id="GO:0000981">
    <property type="term" value="F:DNA-binding transcription factor activity, RNA polymerase II-specific"/>
    <property type="evidence" value="ECO:0007669"/>
    <property type="project" value="InterPro"/>
</dbReference>